<evidence type="ECO:0000256" key="4">
    <source>
        <dbReference type="PROSITE-ProRule" id="PRU00409"/>
    </source>
</evidence>
<dbReference type="EMBL" id="JBHTHX010000320">
    <property type="protein sequence ID" value="MFD0885261.1"/>
    <property type="molecule type" value="Genomic_DNA"/>
</dbReference>
<evidence type="ECO:0000256" key="2">
    <source>
        <dbReference type="ARBA" id="ARBA00022741"/>
    </source>
</evidence>
<dbReference type="InterPro" id="IPR013815">
    <property type="entry name" value="ATP_grasp_subdomain_1"/>
</dbReference>
<dbReference type="Proteomes" id="UP001597024">
    <property type="component" value="Unassembled WGS sequence"/>
</dbReference>
<evidence type="ECO:0000313" key="7">
    <source>
        <dbReference type="Proteomes" id="UP001597024"/>
    </source>
</evidence>
<dbReference type="Gene3D" id="3.40.50.20">
    <property type="match status" value="1"/>
</dbReference>
<name>A0ABW3DR30_9ACTN</name>
<dbReference type="PANTHER" id="PTHR43585">
    <property type="entry name" value="FUMIPYRROLE BIOSYNTHESIS PROTEIN C"/>
    <property type="match status" value="1"/>
</dbReference>
<evidence type="ECO:0000313" key="6">
    <source>
        <dbReference type="EMBL" id="MFD0885261.1"/>
    </source>
</evidence>
<comment type="caution">
    <text evidence="6">The sequence shown here is derived from an EMBL/GenBank/DDBJ whole genome shotgun (WGS) entry which is preliminary data.</text>
</comment>
<dbReference type="InterPro" id="IPR011761">
    <property type="entry name" value="ATP-grasp"/>
</dbReference>
<dbReference type="PANTHER" id="PTHR43585:SF2">
    <property type="entry name" value="ATP-GRASP ENZYME FSQD"/>
    <property type="match status" value="1"/>
</dbReference>
<gene>
    <name evidence="6" type="ORF">ACFQ08_11965</name>
</gene>
<evidence type="ECO:0000256" key="1">
    <source>
        <dbReference type="ARBA" id="ARBA00022598"/>
    </source>
</evidence>
<protein>
    <submittedName>
        <fullName evidence="6">Acetyl-CoA carboxylase biotin carboxylase subunit family protein</fullName>
    </submittedName>
</protein>
<evidence type="ECO:0000259" key="5">
    <source>
        <dbReference type="PROSITE" id="PS50975"/>
    </source>
</evidence>
<evidence type="ECO:0000256" key="3">
    <source>
        <dbReference type="ARBA" id="ARBA00022840"/>
    </source>
</evidence>
<feature type="domain" description="ATP-grasp" evidence="5">
    <location>
        <begin position="122"/>
        <end position="312"/>
    </location>
</feature>
<keyword evidence="7" id="KW-1185">Reference proteome</keyword>
<dbReference type="Gene3D" id="3.30.1490.20">
    <property type="entry name" value="ATP-grasp fold, A domain"/>
    <property type="match status" value="1"/>
</dbReference>
<keyword evidence="2 4" id="KW-0547">Nucleotide-binding</keyword>
<dbReference type="SUPFAM" id="SSF56059">
    <property type="entry name" value="Glutathione synthetase ATP-binding domain-like"/>
    <property type="match status" value="1"/>
</dbReference>
<dbReference type="InterPro" id="IPR052032">
    <property type="entry name" value="ATP-dep_AA_Ligase"/>
</dbReference>
<keyword evidence="1" id="KW-0436">Ligase</keyword>
<accession>A0ABW3DR30</accession>
<reference evidence="7" key="1">
    <citation type="journal article" date="2019" name="Int. J. Syst. Evol. Microbiol.">
        <title>The Global Catalogue of Microorganisms (GCM) 10K type strain sequencing project: providing services to taxonomists for standard genome sequencing and annotation.</title>
        <authorList>
            <consortium name="The Broad Institute Genomics Platform"/>
            <consortium name="The Broad Institute Genome Sequencing Center for Infectious Disease"/>
            <person name="Wu L."/>
            <person name="Ma J."/>
        </authorList>
    </citation>
    <scope>NUCLEOTIDE SEQUENCE [LARGE SCALE GENOMIC DNA]</scope>
    <source>
        <strain evidence="7">CCUG 62974</strain>
    </source>
</reference>
<organism evidence="6 7">
    <name type="scientific">Streptosporangium algeriense</name>
    <dbReference type="NCBI Taxonomy" id="1682748"/>
    <lineage>
        <taxon>Bacteria</taxon>
        <taxon>Bacillati</taxon>
        <taxon>Actinomycetota</taxon>
        <taxon>Actinomycetes</taxon>
        <taxon>Streptosporangiales</taxon>
        <taxon>Streptosporangiaceae</taxon>
        <taxon>Streptosporangium</taxon>
    </lineage>
</organism>
<proteinExistence type="predicted"/>
<dbReference type="Gene3D" id="3.30.470.20">
    <property type="entry name" value="ATP-grasp fold, B domain"/>
    <property type="match status" value="1"/>
</dbReference>
<keyword evidence="3 4" id="KW-0067">ATP-binding</keyword>
<sequence>MTREDGRRHVLIVDRAGYDRYRMPDGGPVVDPGSYDVTLITRPEVAGQPRRGECERVLAFDIDDERMTTDVATLVHGHAALDAIVVFPENLLLPVAELRDRLGVPGQGEEQVRPFRDKPSMKRVAERGGLRVVDWAAPDSADEARDFLARHGKIVLKPRDGAGSAGIHVVASADELDRVLATEGFEISRYQAERFVDLPMIHVDAVILDGQPLVSVTSHYLSSTLSHLNLLPLMSAAVEDPVLLARAEKLLADVVTAFSVKDAVLHLEAFDPEEPELVFNEVACRAGGGGVVPVVQSLTGYNLFEAMVRMALGEQPTSTYEVTARCSGFLLLYGPAGVVEEVDDSAVPKDWIVERKTAVRPGEAHRPVGRAGGGLVSYVVRGENQAEVEHRLRTVADTVRIRYRDERSV</sequence>
<dbReference type="PROSITE" id="PS50975">
    <property type="entry name" value="ATP_GRASP"/>
    <property type="match status" value="1"/>
</dbReference>